<keyword evidence="3" id="KW-1185">Reference proteome</keyword>
<keyword evidence="2" id="KW-0808">Transferase</keyword>
<organism evidence="2 3">
    <name type="scientific">Gimesia aquarii</name>
    <dbReference type="NCBI Taxonomy" id="2527964"/>
    <lineage>
        <taxon>Bacteria</taxon>
        <taxon>Pseudomonadati</taxon>
        <taxon>Planctomycetota</taxon>
        <taxon>Planctomycetia</taxon>
        <taxon>Planctomycetales</taxon>
        <taxon>Planctomycetaceae</taxon>
        <taxon>Gimesia</taxon>
    </lineage>
</organism>
<accession>A0A517WTS6</accession>
<evidence type="ECO:0000313" key="3">
    <source>
        <dbReference type="Proteomes" id="UP000318384"/>
    </source>
</evidence>
<dbReference type="InterPro" id="IPR011009">
    <property type="entry name" value="Kinase-like_dom_sf"/>
</dbReference>
<dbReference type="EMBL" id="CP037422">
    <property type="protein sequence ID" value="QDU08667.1"/>
    <property type="molecule type" value="Genomic_DNA"/>
</dbReference>
<dbReference type="AlphaFoldDB" id="A0A517WTS6"/>
<protein>
    <submittedName>
        <fullName evidence="2">Phosphotransferase enzyme family protein</fullName>
    </submittedName>
</protein>
<sequence length="362" mass="41482">MTETISRRYMDYMMTSGLVTNEQIVNDELTLSVDQTRNLLCILSSETGPRYFSKNIVPGRPYAIETLAQEAYFYEVAQSDSRFEPLGPILPKCLHYDPRNHVLVLEYYEDSDNLSRYYSHHHELNPVLTKKFGEALARCHTTTHLNHLSEQPTFQEQLPWVISVTEDGPPTGFQTLSGGNAQLIALIQQNPEIAKGFTMLRDDWKTSCLIHGDMKWDNCLLYPRDAPDAEKQIKIVDWEIVGYGDPMWDFGSFIHSYLIMWILTLDKVDSQANRGLEGINETLWKMQPSIKEFCDSYLTHNSQVSEQDFLKAFQFCAARLVQSAFEMLLQSQEVYPAARTALDLSSQIFTDTASSRKTLLGF</sequence>
<dbReference type="Gene3D" id="3.90.1200.10">
    <property type="match status" value="1"/>
</dbReference>
<proteinExistence type="predicted"/>
<evidence type="ECO:0000259" key="1">
    <source>
        <dbReference type="Pfam" id="PF01636"/>
    </source>
</evidence>
<name>A0A517WTS6_9PLAN</name>
<dbReference type="Proteomes" id="UP000318384">
    <property type="component" value="Chromosome"/>
</dbReference>
<dbReference type="InterPro" id="IPR002575">
    <property type="entry name" value="Aminoglycoside_PTrfase"/>
</dbReference>
<dbReference type="OrthoDB" id="60975at2"/>
<reference evidence="2 3" key="1">
    <citation type="submission" date="2019-03" db="EMBL/GenBank/DDBJ databases">
        <title>Deep-cultivation of Planctomycetes and their phenomic and genomic characterization uncovers novel biology.</title>
        <authorList>
            <person name="Wiegand S."/>
            <person name="Jogler M."/>
            <person name="Boedeker C."/>
            <person name="Pinto D."/>
            <person name="Vollmers J."/>
            <person name="Rivas-Marin E."/>
            <person name="Kohn T."/>
            <person name="Peeters S.H."/>
            <person name="Heuer A."/>
            <person name="Rast P."/>
            <person name="Oberbeckmann S."/>
            <person name="Bunk B."/>
            <person name="Jeske O."/>
            <person name="Meyerdierks A."/>
            <person name="Storesund J.E."/>
            <person name="Kallscheuer N."/>
            <person name="Luecker S."/>
            <person name="Lage O.M."/>
            <person name="Pohl T."/>
            <person name="Merkel B.J."/>
            <person name="Hornburger P."/>
            <person name="Mueller R.-W."/>
            <person name="Bruemmer F."/>
            <person name="Labrenz M."/>
            <person name="Spormann A.M."/>
            <person name="Op den Camp H."/>
            <person name="Overmann J."/>
            <person name="Amann R."/>
            <person name="Jetten M.S.M."/>
            <person name="Mascher T."/>
            <person name="Medema M.H."/>
            <person name="Devos D.P."/>
            <person name="Kaster A.-K."/>
            <person name="Ovreas L."/>
            <person name="Rohde M."/>
            <person name="Galperin M.Y."/>
            <person name="Jogler C."/>
        </authorList>
    </citation>
    <scope>NUCLEOTIDE SEQUENCE [LARGE SCALE GENOMIC DNA]</scope>
    <source>
        <strain evidence="2 3">V202</strain>
    </source>
</reference>
<dbReference type="GO" id="GO:0016740">
    <property type="term" value="F:transferase activity"/>
    <property type="evidence" value="ECO:0007669"/>
    <property type="project" value="UniProtKB-KW"/>
</dbReference>
<dbReference type="RefSeq" id="WP_145173712.1">
    <property type="nucleotide sequence ID" value="NZ_CP037422.1"/>
</dbReference>
<feature type="domain" description="Aminoglycoside phosphotransferase" evidence="1">
    <location>
        <begin position="91"/>
        <end position="255"/>
    </location>
</feature>
<dbReference type="SUPFAM" id="SSF56112">
    <property type="entry name" value="Protein kinase-like (PK-like)"/>
    <property type="match status" value="1"/>
</dbReference>
<gene>
    <name evidence="2" type="ORF">V202x_20370</name>
</gene>
<evidence type="ECO:0000313" key="2">
    <source>
        <dbReference type="EMBL" id="QDU08667.1"/>
    </source>
</evidence>
<dbReference type="Pfam" id="PF01636">
    <property type="entry name" value="APH"/>
    <property type="match status" value="1"/>
</dbReference>